<dbReference type="InterPro" id="IPR039661">
    <property type="entry name" value="ELP3"/>
</dbReference>
<dbReference type="InterPro" id="IPR006638">
    <property type="entry name" value="Elp3/MiaA/NifB-like_rSAM"/>
</dbReference>
<comment type="caution">
    <text evidence="8">The sequence shown here is derived from an EMBL/GenBank/DDBJ whole genome shotgun (WGS) entry which is preliminary data.</text>
</comment>
<dbReference type="Proteomes" id="UP000005277">
    <property type="component" value="Unassembled WGS sequence"/>
</dbReference>
<dbReference type="InterPro" id="IPR058240">
    <property type="entry name" value="rSAM_sf"/>
</dbReference>
<feature type="domain" description="Radical SAM core" evidence="7">
    <location>
        <begin position="17"/>
        <end position="257"/>
    </location>
</feature>
<evidence type="ECO:0000313" key="8">
    <source>
        <dbReference type="EMBL" id="EGC84394.1"/>
    </source>
</evidence>
<dbReference type="GO" id="GO:0003824">
    <property type="term" value="F:catalytic activity"/>
    <property type="evidence" value="ECO:0007669"/>
    <property type="project" value="InterPro"/>
</dbReference>
<dbReference type="Gene3D" id="3.20.20.70">
    <property type="entry name" value="Aldolase class I"/>
    <property type="match status" value="1"/>
</dbReference>
<keyword evidence="5" id="KW-0408">Iron</keyword>
<reference evidence="8 9" key="1">
    <citation type="submission" date="2011-01" db="EMBL/GenBank/DDBJ databases">
        <authorList>
            <person name="Durkin A.S."/>
            <person name="Madupu R."/>
            <person name="Torralba M."/>
            <person name="Gillis M."/>
            <person name="Methe B."/>
            <person name="Sutton G."/>
            <person name="Nelson K.E."/>
        </authorList>
    </citation>
    <scope>NUCLEOTIDE SEQUENCE [LARGE SCALE GENOMIC DNA]</scope>
    <source>
        <strain evidence="8 9">ACS-025-V-Sch4</strain>
    </source>
</reference>
<dbReference type="SUPFAM" id="SSF102114">
    <property type="entry name" value="Radical SAM enzymes"/>
    <property type="match status" value="1"/>
</dbReference>
<dbReference type="NCBIfam" id="TIGR01212">
    <property type="entry name" value="TIGR01212 family radical SAM protein"/>
    <property type="match status" value="1"/>
</dbReference>
<protein>
    <submittedName>
        <fullName evidence="8">Radical SAM protein, TIGR01212 family</fullName>
    </submittedName>
</protein>
<keyword evidence="3" id="KW-0949">S-adenosyl-L-methionine</keyword>
<sequence>MIKDLPYFPISEYYKTKYGQKVYKLPVKLSLTCPNRDGERSNLGCIFCSESGGSFENLPSYMTVDKQLETNKNYIGNRYKAKKFIAYFQNFSNTYMEYDKFVEVIEACDKEYISAISISTRSDCMTYRKLEFLKEFSKKTGKDIIIELGLQTANYKTLKILNRCEDLADFIRACNMINEYGFRICTHVILSLPWDDDQDIVETARIINTLKVKEVKIHSLYIIKNTKLEKMYKNNEIVMPSKEDYQKNVILFLRHINKDIAIQRLVGRAPKEDTVFCNWDTSWWLIRDEIIKYMNENNILQGDLSIQREYKKLKGEMK</sequence>
<dbReference type="SFLD" id="SFLDG01082">
    <property type="entry name" value="B12-binding_domain_containing"/>
    <property type="match status" value="1"/>
</dbReference>
<dbReference type="AlphaFoldDB" id="F0GZA5"/>
<dbReference type="EMBL" id="AEXN01000011">
    <property type="protein sequence ID" value="EGC84394.1"/>
    <property type="molecule type" value="Genomic_DNA"/>
</dbReference>
<dbReference type="PANTHER" id="PTHR11135">
    <property type="entry name" value="HISTONE ACETYLTRANSFERASE-RELATED"/>
    <property type="match status" value="1"/>
</dbReference>
<dbReference type="InterPro" id="IPR007197">
    <property type="entry name" value="rSAM"/>
</dbReference>
<dbReference type="InterPro" id="IPR005911">
    <property type="entry name" value="YhcC-like"/>
</dbReference>
<dbReference type="SFLD" id="SFLDG01091">
    <property type="entry name" value="uncharacterized_CHP01210-like"/>
    <property type="match status" value="1"/>
</dbReference>
<dbReference type="SFLD" id="SFLDS00029">
    <property type="entry name" value="Radical_SAM"/>
    <property type="match status" value="1"/>
</dbReference>
<dbReference type="InterPro" id="IPR032432">
    <property type="entry name" value="Radical_SAM_C"/>
</dbReference>
<evidence type="ECO:0000256" key="3">
    <source>
        <dbReference type="ARBA" id="ARBA00022691"/>
    </source>
</evidence>
<dbReference type="OrthoDB" id="9801689at2"/>
<evidence type="ECO:0000256" key="6">
    <source>
        <dbReference type="ARBA" id="ARBA00023014"/>
    </source>
</evidence>
<name>F0GZA5_9FIRM</name>
<evidence type="ECO:0000256" key="4">
    <source>
        <dbReference type="ARBA" id="ARBA00022723"/>
    </source>
</evidence>
<evidence type="ECO:0000259" key="7">
    <source>
        <dbReference type="PROSITE" id="PS51918"/>
    </source>
</evidence>
<comment type="cofactor">
    <cofactor evidence="1">
        <name>[4Fe-4S] cluster</name>
        <dbReference type="ChEBI" id="CHEBI:49883"/>
    </cofactor>
</comment>
<keyword evidence="9" id="KW-1185">Reference proteome</keyword>
<dbReference type="SMART" id="SM00729">
    <property type="entry name" value="Elp3"/>
    <property type="match status" value="1"/>
</dbReference>
<keyword evidence="4" id="KW-0479">Metal-binding</keyword>
<evidence type="ECO:0000256" key="2">
    <source>
        <dbReference type="ARBA" id="ARBA00022485"/>
    </source>
</evidence>
<dbReference type="InterPro" id="IPR013785">
    <property type="entry name" value="Aldolase_TIM"/>
</dbReference>
<keyword evidence="6" id="KW-0411">Iron-sulfur</keyword>
<dbReference type="GO" id="GO:0051539">
    <property type="term" value="F:4 iron, 4 sulfur cluster binding"/>
    <property type="evidence" value="ECO:0007669"/>
    <property type="project" value="UniProtKB-KW"/>
</dbReference>
<dbReference type="RefSeq" id="WP_004816507.1">
    <property type="nucleotide sequence ID" value="NZ_AEXN01000011.1"/>
</dbReference>
<evidence type="ECO:0000313" key="9">
    <source>
        <dbReference type="Proteomes" id="UP000005277"/>
    </source>
</evidence>
<organism evidence="8 9">
    <name type="scientific">Anaerococcus hydrogenalis ACS-025-V-Sch4</name>
    <dbReference type="NCBI Taxonomy" id="879306"/>
    <lineage>
        <taxon>Bacteria</taxon>
        <taxon>Bacillati</taxon>
        <taxon>Bacillota</taxon>
        <taxon>Tissierellia</taxon>
        <taxon>Tissierellales</taxon>
        <taxon>Peptoniphilaceae</taxon>
        <taxon>Anaerococcus</taxon>
    </lineage>
</organism>
<gene>
    <name evidence="8" type="ORF">HMPREF9246_0587</name>
</gene>
<dbReference type="SFLD" id="SFLDG01086">
    <property type="entry name" value="elongater_protein-like"/>
    <property type="match status" value="1"/>
</dbReference>
<keyword evidence="2" id="KW-0004">4Fe-4S</keyword>
<dbReference type="GO" id="GO:0046872">
    <property type="term" value="F:metal ion binding"/>
    <property type="evidence" value="ECO:0007669"/>
    <property type="project" value="UniProtKB-KW"/>
</dbReference>
<evidence type="ECO:0000256" key="5">
    <source>
        <dbReference type="ARBA" id="ARBA00023004"/>
    </source>
</evidence>
<dbReference type="PROSITE" id="PS51918">
    <property type="entry name" value="RADICAL_SAM"/>
    <property type="match status" value="1"/>
</dbReference>
<accession>F0GZA5</accession>
<dbReference type="CDD" id="cd01335">
    <property type="entry name" value="Radical_SAM"/>
    <property type="match status" value="1"/>
</dbReference>
<dbReference type="Pfam" id="PF16199">
    <property type="entry name" value="Radical_SAM_C"/>
    <property type="match status" value="1"/>
</dbReference>
<dbReference type="Pfam" id="PF04055">
    <property type="entry name" value="Radical_SAM"/>
    <property type="match status" value="1"/>
</dbReference>
<dbReference type="PANTHER" id="PTHR11135:SF1">
    <property type="entry name" value="PROTEIN YHCC"/>
    <property type="match status" value="1"/>
</dbReference>
<proteinExistence type="predicted"/>
<evidence type="ECO:0000256" key="1">
    <source>
        <dbReference type="ARBA" id="ARBA00001966"/>
    </source>
</evidence>